<evidence type="ECO:0000313" key="3">
    <source>
        <dbReference type="Proteomes" id="UP000645612"/>
    </source>
</evidence>
<organism evidence="2 3">
    <name type="scientific">Burkholderia cepacia</name>
    <name type="common">Pseudomonas cepacia</name>
    <dbReference type="NCBI Taxonomy" id="292"/>
    <lineage>
        <taxon>Bacteria</taxon>
        <taxon>Pseudomonadati</taxon>
        <taxon>Pseudomonadota</taxon>
        <taxon>Betaproteobacteria</taxon>
        <taxon>Burkholderiales</taxon>
        <taxon>Burkholderiaceae</taxon>
        <taxon>Burkholderia</taxon>
        <taxon>Burkholderia cepacia complex</taxon>
    </lineage>
</organism>
<accession>A0A8I1DNL7</accession>
<evidence type="ECO:0000256" key="1">
    <source>
        <dbReference type="SAM" id="MobiDB-lite"/>
    </source>
</evidence>
<protein>
    <submittedName>
        <fullName evidence="2">Uncharacterized protein</fullName>
    </submittedName>
</protein>
<sequence>MMKTSRDRLVGREGGAFNVLEAYRFYVRKKRADSLRSPPLSEFDRFHFLDVRAATFPIKWLQPEHAAPGRRTAGSSAIPVGASLERFQTKG</sequence>
<reference evidence="2" key="1">
    <citation type="submission" date="2020-12" db="EMBL/GenBank/DDBJ databases">
        <title>Burkholderia cepacia complex in Mexico.</title>
        <authorList>
            <person name="Estrada P."/>
        </authorList>
    </citation>
    <scope>NUCLEOTIDE SEQUENCE</scope>
    <source>
        <strain evidence="2">871</strain>
    </source>
</reference>
<gene>
    <name evidence="2" type="ORF">JAO13_13710</name>
</gene>
<evidence type="ECO:0000313" key="2">
    <source>
        <dbReference type="EMBL" id="MBH9697497.1"/>
    </source>
</evidence>
<dbReference type="Proteomes" id="UP000645612">
    <property type="component" value="Unassembled WGS sequence"/>
</dbReference>
<proteinExistence type="predicted"/>
<name>A0A8I1DNL7_BURCE</name>
<feature type="region of interest" description="Disordered" evidence="1">
    <location>
        <begin position="67"/>
        <end position="91"/>
    </location>
</feature>
<dbReference type="AlphaFoldDB" id="A0A8I1DNL7"/>
<comment type="caution">
    <text evidence="2">The sequence shown here is derived from an EMBL/GenBank/DDBJ whole genome shotgun (WGS) entry which is preliminary data.</text>
</comment>
<dbReference type="RefSeq" id="WP_124475693.1">
    <property type="nucleotide sequence ID" value="NZ_CADDZZ010000001.1"/>
</dbReference>
<dbReference type="EMBL" id="JAEDXG010000011">
    <property type="protein sequence ID" value="MBH9697497.1"/>
    <property type="molecule type" value="Genomic_DNA"/>
</dbReference>